<organism evidence="1 2">
    <name type="scientific">Kocuria gwangalliensis</name>
    <dbReference type="NCBI Taxonomy" id="501592"/>
    <lineage>
        <taxon>Bacteria</taxon>
        <taxon>Bacillati</taxon>
        <taxon>Actinomycetota</taxon>
        <taxon>Actinomycetes</taxon>
        <taxon>Micrococcales</taxon>
        <taxon>Micrococcaceae</taxon>
        <taxon>Kocuria</taxon>
    </lineage>
</organism>
<dbReference type="Proteomes" id="UP001501446">
    <property type="component" value="Unassembled WGS sequence"/>
</dbReference>
<reference evidence="2" key="1">
    <citation type="journal article" date="2019" name="Int. J. Syst. Evol. Microbiol.">
        <title>The Global Catalogue of Microorganisms (GCM) 10K type strain sequencing project: providing services to taxonomists for standard genome sequencing and annotation.</title>
        <authorList>
            <consortium name="The Broad Institute Genomics Platform"/>
            <consortium name="The Broad Institute Genome Sequencing Center for Infectious Disease"/>
            <person name="Wu L."/>
            <person name="Ma J."/>
        </authorList>
    </citation>
    <scope>NUCLEOTIDE SEQUENCE [LARGE SCALE GENOMIC DNA]</scope>
    <source>
        <strain evidence="2">JCM 18958</strain>
    </source>
</reference>
<sequence length="71" mass="7105">MIPWTSVVLAGRILIFSMPRLYAAGTVGRGLNAASGVVTPVRMTTPLAAFSGPLALGLGLGGAVPQATRVG</sequence>
<evidence type="ECO:0000313" key="1">
    <source>
        <dbReference type="EMBL" id="GAA4695068.1"/>
    </source>
</evidence>
<protein>
    <submittedName>
        <fullName evidence="1">Uncharacterized protein</fullName>
    </submittedName>
</protein>
<gene>
    <name evidence="1" type="ORF">GCM10025781_10860</name>
</gene>
<keyword evidence="2" id="KW-1185">Reference proteome</keyword>
<name>A0ABP8WUD8_9MICC</name>
<evidence type="ECO:0000313" key="2">
    <source>
        <dbReference type="Proteomes" id="UP001501446"/>
    </source>
</evidence>
<dbReference type="EMBL" id="BAABLN010000010">
    <property type="protein sequence ID" value="GAA4695068.1"/>
    <property type="molecule type" value="Genomic_DNA"/>
</dbReference>
<comment type="caution">
    <text evidence="1">The sequence shown here is derived from an EMBL/GenBank/DDBJ whole genome shotgun (WGS) entry which is preliminary data.</text>
</comment>
<accession>A0ABP8WUD8</accession>
<proteinExistence type="predicted"/>